<accession>A0A1W0WAD5</accession>
<dbReference type="EMBL" id="MTYJ01000151">
    <property type="protein sequence ID" value="OQV12175.1"/>
    <property type="molecule type" value="Genomic_DNA"/>
</dbReference>
<proteinExistence type="predicted"/>
<sequence length="80" mass="8723">MGRHAYFSPAPATTAASFGLTCQVCDDGMTDCAVYQQLWNNRPYFASVCQNSALSCYLYVGVKPKMGQGKCIRTEDSPIS</sequence>
<evidence type="ECO:0000313" key="1">
    <source>
        <dbReference type="EMBL" id="OQV12175.1"/>
    </source>
</evidence>
<evidence type="ECO:0000313" key="2">
    <source>
        <dbReference type="Proteomes" id="UP000192578"/>
    </source>
</evidence>
<protein>
    <submittedName>
        <fullName evidence="1">Uncharacterized protein</fullName>
    </submittedName>
</protein>
<comment type="caution">
    <text evidence="1">The sequence shown here is derived from an EMBL/GenBank/DDBJ whole genome shotgun (WGS) entry which is preliminary data.</text>
</comment>
<dbReference type="Proteomes" id="UP000192578">
    <property type="component" value="Unassembled WGS sequence"/>
</dbReference>
<name>A0A1W0WAD5_HYPEX</name>
<gene>
    <name evidence="1" type="ORF">BV898_13518</name>
</gene>
<reference evidence="2" key="1">
    <citation type="submission" date="2017-01" db="EMBL/GenBank/DDBJ databases">
        <title>Comparative genomics of anhydrobiosis in the tardigrade Hypsibius dujardini.</title>
        <authorList>
            <person name="Yoshida Y."/>
            <person name="Koutsovoulos G."/>
            <person name="Laetsch D."/>
            <person name="Stevens L."/>
            <person name="Kumar S."/>
            <person name="Horikawa D."/>
            <person name="Ishino K."/>
            <person name="Komine S."/>
            <person name="Tomita M."/>
            <person name="Blaxter M."/>
            <person name="Arakawa K."/>
        </authorList>
    </citation>
    <scope>NUCLEOTIDE SEQUENCE [LARGE SCALE GENOMIC DNA]</scope>
    <source>
        <strain evidence="2">Z151</strain>
    </source>
</reference>
<organism evidence="1 2">
    <name type="scientific">Hypsibius exemplaris</name>
    <name type="common">Freshwater tardigrade</name>
    <dbReference type="NCBI Taxonomy" id="2072580"/>
    <lineage>
        <taxon>Eukaryota</taxon>
        <taxon>Metazoa</taxon>
        <taxon>Ecdysozoa</taxon>
        <taxon>Tardigrada</taxon>
        <taxon>Eutardigrada</taxon>
        <taxon>Parachela</taxon>
        <taxon>Hypsibioidea</taxon>
        <taxon>Hypsibiidae</taxon>
        <taxon>Hypsibius</taxon>
    </lineage>
</organism>
<keyword evidence="2" id="KW-1185">Reference proteome</keyword>
<dbReference type="AlphaFoldDB" id="A0A1W0WAD5"/>